<dbReference type="AlphaFoldDB" id="A0AAE9YXK7"/>
<accession>A0AAE9YXK7</accession>
<dbReference type="KEGG" id="tvd:SG34_016820"/>
<name>A0AAE9YXK7_9GAMM</name>
<dbReference type="Proteomes" id="UP000032352">
    <property type="component" value="Chromosome"/>
</dbReference>
<sequence>MATFNDMPEFHSVKAFVTENIPARRQHLPVTVGIAFNNCFFIGKHLPLTLEGGPAHV</sequence>
<gene>
    <name evidence="1" type="ORF">SG34_016820</name>
</gene>
<evidence type="ECO:0000313" key="1">
    <source>
        <dbReference type="EMBL" id="WDE03086.1"/>
    </source>
</evidence>
<dbReference type="EMBL" id="CP059733">
    <property type="protein sequence ID" value="WDE03086.1"/>
    <property type="molecule type" value="Genomic_DNA"/>
</dbReference>
<protein>
    <submittedName>
        <fullName evidence="1">Uncharacterized protein</fullName>
    </submittedName>
</protein>
<organism evidence="1 2">
    <name type="scientific">Thalassomonas viridans</name>
    <dbReference type="NCBI Taxonomy" id="137584"/>
    <lineage>
        <taxon>Bacteria</taxon>
        <taxon>Pseudomonadati</taxon>
        <taxon>Pseudomonadota</taxon>
        <taxon>Gammaproteobacteria</taxon>
        <taxon>Alteromonadales</taxon>
        <taxon>Colwelliaceae</taxon>
        <taxon>Thalassomonas</taxon>
    </lineage>
</organism>
<proteinExistence type="predicted"/>
<dbReference type="RefSeq" id="WP_274038304.1">
    <property type="nucleotide sequence ID" value="NZ_CP059733.1"/>
</dbReference>
<evidence type="ECO:0000313" key="2">
    <source>
        <dbReference type="Proteomes" id="UP000032352"/>
    </source>
</evidence>
<reference evidence="1 2" key="2">
    <citation type="journal article" date="2022" name="Mar. Drugs">
        <title>Bioassay-Guided Fractionation Leads to the Detection of Cholic Acid Generated by the Rare Thalassomonas sp.</title>
        <authorList>
            <person name="Pheiffer F."/>
            <person name="Schneider Y.K."/>
            <person name="Hansen E.H."/>
            <person name="Andersen J.H."/>
            <person name="Isaksson J."/>
            <person name="Busche T."/>
            <person name="R C."/>
            <person name="Kalinowski J."/>
            <person name="Zyl L.V."/>
            <person name="Trindade M."/>
        </authorList>
    </citation>
    <scope>NUCLEOTIDE SEQUENCE [LARGE SCALE GENOMIC DNA]</scope>
    <source>
        <strain evidence="1 2">XOM25</strain>
    </source>
</reference>
<keyword evidence="2" id="KW-1185">Reference proteome</keyword>
<reference evidence="1 2" key="1">
    <citation type="journal article" date="2015" name="Genome Announc.">
        <title>Draft Genome Sequences of Marine Isolates of Thalassomonas viridans and Thalassomonas actiniarum.</title>
        <authorList>
            <person name="Olonade I."/>
            <person name="van Zyl L.J."/>
            <person name="Trindade M."/>
        </authorList>
    </citation>
    <scope>NUCLEOTIDE SEQUENCE [LARGE SCALE GENOMIC DNA]</scope>
    <source>
        <strain evidence="1 2">XOM25</strain>
    </source>
</reference>